<evidence type="ECO:0000256" key="4">
    <source>
        <dbReference type="ARBA" id="ARBA00022771"/>
    </source>
</evidence>
<comment type="caution">
    <text evidence="13">The sequence shown here is derived from an EMBL/GenBank/DDBJ whole genome shotgun (WGS) entry which is preliminary data.</text>
</comment>
<dbReference type="AlphaFoldDB" id="A0AA39VBX9"/>
<dbReference type="SMART" id="SM00614">
    <property type="entry name" value="ZnF_BED"/>
    <property type="match status" value="1"/>
</dbReference>
<evidence type="ECO:0000256" key="1">
    <source>
        <dbReference type="ARBA" id="ARBA00004123"/>
    </source>
</evidence>
<dbReference type="SUPFAM" id="SSF57667">
    <property type="entry name" value="beta-beta-alpha zinc fingers"/>
    <property type="match status" value="1"/>
</dbReference>
<comment type="subunit">
    <text evidence="2">Homodimer.</text>
</comment>
<feature type="region of interest" description="Disordered" evidence="11">
    <location>
        <begin position="503"/>
        <end position="528"/>
    </location>
</feature>
<proteinExistence type="predicted"/>
<dbReference type="InterPro" id="IPR008906">
    <property type="entry name" value="HATC_C_dom"/>
</dbReference>
<dbReference type="Pfam" id="PF02892">
    <property type="entry name" value="zf-BED"/>
    <property type="match status" value="1"/>
</dbReference>
<dbReference type="PANTHER" id="PTHR46481">
    <property type="entry name" value="ZINC FINGER BED DOMAIN-CONTAINING PROTEIN 4"/>
    <property type="match status" value="1"/>
</dbReference>
<keyword evidence="6" id="KW-0805">Transcription regulation</keyword>
<organism evidence="13 14">
    <name type="scientific">Acer saccharum</name>
    <name type="common">Sugar maple</name>
    <dbReference type="NCBI Taxonomy" id="4024"/>
    <lineage>
        <taxon>Eukaryota</taxon>
        <taxon>Viridiplantae</taxon>
        <taxon>Streptophyta</taxon>
        <taxon>Embryophyta</taxon>
        <taxon>Tracheophyta</taxon>
        <taxon>Spermatophyta</taxon>
        <taxon>Magnoliopsida</taxon>
        <taxon>eudicotyledons</taxon>
        <taxon>Gunneridae</taxon>
        <taxon>Pentapetalae</taxon>
        <taxon>rosids</taxon>
        <taxon>malvids</taxon>
        <taxon>Sapindales</taxon>
        <taxon>Sapindaceae</taxon>
        <taxon>Hippocastanoideae</taxon>
        <taxon>Acereae</taxon>
        <taxon>Acer</taxon>
    </lineage>
</organism>
<keyword evidence="4 10" id="KW-0863">Zinc-finger</keyword>
<name>A0AA39VBX9_ACESA</name>
<dbReference type="InterPro" id="IPR036236">
    <property type="entry name" value="Znf_C2H2_sf"/>
</dbReference>
<dbReference type="EMBL" id="JAUESC010000388">
    <property type="protein sequence ID" value="KAK0572368.1"/>
    <property type="molecule type" value="Genomic_DNA"/>
</dbReference>
<evidence type="ECO:0000256" key="2">
    <source>
        <dbReference type="ARBA" id="ARBA00011738"/>
    </source>
</evidence>
<dbReference type="InterPro" id="IPR025525">
    <property type="entry name" value="hAT-like_transposase_RNase-H"/>
</dbReference>
<keyword evidence="5" id="KW-0862">Zinc</keyword>
<sequence length="617" mass="71680">MSGHSETFTTGIPSLFSDDNPNQTQEISRIGEPNFDKEIAGLDLGKSSHIKQRKVRSDVWKNFEKYKDEDGKDRAKCNICEKVFDGSSTKGTTHLRNHFKSCQKKNEGGGSGDKPAENSVMDQPLNHMDRAKMLIKKSSWFLPLPDSIEGDVIIRVYNEEKEKLRICFEKLHCRFCLIISNVLFGKYTCFMVQFIDDDWKLKEKIISFKCIEGDQIMEVLKNVLSEWGIYNNISSMVIDGHSDKYVMSSNERENWFNSQGSLLFNSKLLCFIDFEYISIICSDFISNIMKVLYDRMNTIFNYITETSSKNETFQSAVDRARSLGKKVTAEVIPTKQEFISIDIVGLLEIALGLKEAFLELENMDHGFKSINLSKEEWFQTTIFYEFYEDLTDDTLLYKYVTANLCFSWLCSIYTKSLVLVKFNSFISEEGSFGFTRGAKKYWDEYNLVLAVAAVLDPRFKMDIVKHWYKKIYGGECETRLAIFTDYFTSVYNEYAKGTNNFQSSTSGSNSYKMLDPSGKPHRSSHDDLDHHRSLNTELHLYLEEVKFPLLQEFDILEWWRVCTQCFPTLARMAHDFLSIRITIPHNYMHFELPYCHKDFDSDIVREAFVCAKNWLKS</sequence>
<evidence type="ECO:0000256" key="11">
    <source>
        <dbReference type="SAM" id="MobiDB-lite"/>
    </source>
</evidence>
<dbReference type="GO" id="GO:0046983">
    <property type="term" value="F:protein dimerization activity"/>
    <property type="evidence" value="ECO:0007669"/>
    <property type="project" value="InterPro"/>
</dbReference>
<evidence type="ECO:0000256" key="10">
    <source>
        <dbReference type="PROSITE-ProRule" id="PRU00027"/>
    </source>
</evidence>
<dbReference type="InterPro" id="IPR003656">
    <property type="entry name" value="Znf_BED"/>
</dbReference>
<evidence type="ECO:0000256" key="9">
    <source>
        <dbReference type="ARBA" id="ARBA00023242"/>
    </source>
</evidence>
<dbReference type="InterPro" id="IPR052035">
    <property type="entry name" value="ZnF_BED_domain_contain"/>
</dbReference>
<reference evidence="13" key="1">
    <citation type="journal article" date="2022" name="Plant J.">
        <title>Strategies of tolerance reflected in two North American maple genomes.</title>
        <authorList>
            <person name="McEvoy S.L."/>
            <person name="Sezen U.U."/>
            <person name="Trouern-Trend A."/>
            <person name="McMahon S.M."/>
            <person name="Schaberg P.G."/>
            <person name="Yang J."/>
            <person name="Wegrzyn J.L."/>
            <person name="Swenson N.G."/>
        </authorList>
    </citation>
    <scope>NUCLEOTIDE SEQUENCE</scope>
    <source>
        <strain evidence="13">NS2018</strain>
    </source>
</reference>
<dbReference type="PANTHER" id="PTHR46481:SF10">
    <property type="entry name" value="ZINC FINGER BED DOMAIN-CONTAINING PROTEIN 39"/>
    <property type="match status" value="1"/>
</dbReference>
<feature type="region of interest" description="Disordered" evidence="11">
    <location>
        <begin position="1"/>
        <end position="34"/>
    </location>
</feature>
<dbReference type="SUPFAM" id="SSF53098">
    <property type="entry name" value="Ribonuclease H-like"/>
    <property type="match status" value="1"/>
</dbReference>
<feature type="region of interest" description="Disordered" evidence="11">
    <location>
        <begin position="102"/>
        <end position="121"/>
    </location>
</feature>
<evidence type="ECO:0000259" key="12">
    <source>
        <dbReference type="PROSITE" id="PS50808"/>
    </source>
</evidence>
<gene>
    <name evidence="13" type="ORF">LWI29_030570</name>
</gene>
<dbReference type="Pfam" id="PF05699">
    <property type="entry name" value="Dimer_Tnp_hAT"/>
    <property type="match status" value="1"/>
</dbReference>
<dbReference type="Pfam" id="PF14372">
    <property type="entry name" value="hAT-like_RNase-H"/>
    <property type="match status" value="1"/>
</dbReference>
<dbReference type="Proteomes" id="UP001168877">
    <property type="component" value="Unassembled WGS sequence"/>
</dbReference>
<feature type="compositionally biased region" description="Polar residues" evidence="11">
    <location>
        <begin position="1"/>
        <end position="27"/>
    </location>
</feature>
<keyword evidence="8" id="KW-0804">Transcription</keyword>
<dbReference type="GO" id="GO:0008270">
    <property type="term" value="F:zinc ion binding"/>
    <property type="evidence" value="ECO:0007669"/>
    <property type="project" value="UniProtKB-KW"/>
</dbReference>
<evidence type="ECO:0000313" key="13">
    <source>
        <dbReference type="EMBL" id="KAK0572368.1"/>
    </source>
</evidence>
<dbReference type="GO" id="GO:0009791">
    <property type="term" value="P:post-embryonic development"/>
    <property type="evidence" value="ECO:0007669"/>
    <property type="project" value="UniProtKB-ARBA"/>
</dbReference>
<evidence type="ECO:0000256" key="3">
    <source>
        <dbReference type="ARBA" id="ARBA00022723"/>
    </source>
</evidence>
<protein>
    <recommendedName>
        <fullName evidence="12">BED-type domain-containing protein</fullName>
    </recommendedName>
</protein>
<evidence type="ECO:0000256" key="6">
    <source>
        <dbReference type="ARBA" id="ARBA00023015"/>
    </source>
</evidence>
<comment type="subcellular location">
    <subcellularLocation>
        <location evidence="1">Nucleus</location>
    </subcellularLocation>
</comment>
<evidence type="ECO:0000256" key="7">
    <source>
        <dbReference type="ARBA" id="ARBA00023125"/>
    </source>
</evidence>
<accession>A0AA39VBX9</accession>
<dbReference type="GO" id="GO:0003677">
    <property type="term" value="F:DNA binding"/>
    <property type="evidence" value="ECO:0007669"/>
    <property type="project" value="UniProtKB-KW"/>
</dbReference>
<keyword evidence="7" id="KW-0238">DNA-binding</keyword>
<evidence type="ECO:0000256" key="8">
    <source>
        <dbReference type="ARBA" id="ARBA00023163"/>
    </source>
</evidence>
<keyword evidence="3" id="KW-0479">Metal-binding</keyword>
<reference evidence="13" key="2">
    <citation type="submission" date="2023-06" db="EMBL/GenBank/DDBJ databases">
        <authorList>
            <person name="Swenson N.G."/>
            <person name="Wegrzyn J.L."/>
            <person name="Mcevoy S.L."/>
        </authorList>
    </citation>
    <scope>NUCLEOTIDE SEQUENCE</scope>
    <source>
        <strain evidence="13">NS2018</strain>
        <tissue evidence="13">Leaf</tissue>
    </source>
</reference>
<feature type="domain" description="BED-type" evidence="12">
    <location>
        <begin position="54"/>
        <end position="109"/>
    </location>
</feature>
<dbReference type="GO" id="GO:0005634">
    <property type="term" value="C:nucleus"/>
    <property type="evidence" value="ECO:0007669"/>
    <property type="project" value="UniProtKB-SubCell"/>
</dbReference>
<keyword evidence="14" id="KW-1185">Reference proteome</keyword>
<evidence type="ECO:0000256" key="5">
    <source>
        <dbReference type="ARBA" id="ARBA00022833"/>
    </source>
</evidence>
<keyword evidence="9" id="KW-0539">Nucleus</keyword>
<dbReference type="PROSITE" id="PS50808">
    <property type="entry name" value="ZF_BED"/>
    <property type="match status" value="1"/>
</dbReference>
<dbReference type="InterPro" id="IPR012337">
    <property type="entry name" value="RNaseH-like_sf"/>
</dbReference>
<evidence type="ECO:0000313" key="14">
    <source>
        <dbReference type="Proteomes" id="UP001168877"/>
    </source>
</evidence>